<proteinExistence type="predicted"/>
<dbReference type="OMA" id="SCPNNID"/>
<name>A0A137P8B3_CONC2</name>
<protein>
    <submittedName>
        <fullName evidence="8">Nucleic acid-binding protein</fullName>
    </submittedName>
</protein>
<dbReference type="Gene3D" id="2.40.50.140">
    <property type="entry name" value="Nucleic acid-binding proteins"/>
    <property type="match status" value="1"/>
</dbReference>
<evidence type="ECO:0000313" key="8">
    <source>
        <dbReference type="EMBL" id="KXN71248.1"/>
    </source>
</evidence>
<comment type="subcellular location">
    <subcellularLocation>
        <location evidence="1">Cytoplasm</location>
    </subcellularLocation>
</comment>
<dbReference type="Pfam" id="PF21972">
    <property type="entry name" value="Arc1p_N_like"/>
    <property type="match status" value="1"/>
</dbReference>
<dbReference type="InterPro" id="IPR002547">
    <property type="entry name" value="tRNA-bd_dom"/>
</dbReference>
<dbReference type="PANTHER" id="PTHR11586">
    <property type="entry name" value="TRNA-AMINOACYLATION COFACTOR ARC1 FAMILY MEMBER"/>
    <property type="match status" value="1"/>
</dbReference>
<dbReference type="GO" id="GO:0000049">
    <property type="term" value="F:tRNA binding"/>
    <property type="evidence" value="ECO:0007669"/>
    <property type="project" value="UniProtKB-UniRule"/>
</dbReference>
<dbReference type="GO" id="GO:0001731">
    <property type="term" value="P:formation of translation preinitiation complex"/>
    <property type="evidence" value="ECO:0007669"/>
    <property type="project" value="EnsemblFungi"/>
</dbReference>
<dbReference type="InterPro" id="IPR051270">
    <property type="entry name" value="Tyrosine-tRNA_ligase_regulator"/>
</dbReference>
<dbReference type="GO" id="GO:0016282">
    <property type="term" value="C:eukaryotic 43S preinitiation complex"/>
    <property type="evidence" value="ECO:0007669"/>
    <property type="project" value="EnsemblFungi"/>
</dbReference>
<evidence type="ECO:0000259" key="7">
    <source>
        <dbReference type="PROSITE" id="PS50886"/>
    </source>
</evidence>
<dbReference type="InterPro" id="IPR053836">
    <property type="entry name" value="Arc1-like_N"/>
</dbReference>
<evidence type="ECO:0000313" key="9">
    <source>
        <dbReference type="Proteomes" id="UP000070444"/>
    </source>
</evidence>
<dbReference type="STRING" id="796925.A0A137P8B3"/>
<dbReference type="SUPFAM" id="SSF47616">
    <property type="entry name" value="GST C-terminal domain-like"/>
    <property type="match status" value="1"/>
</dbReference>
<organism evidence="8 9">
    <name type="scientific">Conidiobolus coronatus (strain ATCC 28846 / CBS 209.66 / NRRL 28638)</name>
    <name type="common">Delacroixia coronata</name>
    <dbReference type="NCBI Taxonomy" id="796925"/>
    <lineage>
        <taxon>Eukaryota</taxon>
        <taxon>Fungi</taxon>
        <taxon>Fungi incertae sedis</taxon>
        <taxon>Zoopagomycota</taxon>
        <taxon>Entomophthoromycotina</taxon>
        <taxon>Entomophthoromycetes</taxon>
        <taxon>Entomophthorales</taxon>
        <taxon>Ancylistaceae</taxon>
        <taxon>Conidiobolus</taxon>
    </lineage>
</organism>
<dbReference type="InterPro" id="IPR012340">
    <property type="entry name" value="NA-bd_OB-fold"/>
</dbReference>
<dbReference type="AlphaFoldDB" id="A0A137P8B3"/>
<dbReference type="SUPFAM" id="SSF50249">
    <property type="entry name" value="Nucleic acid-binding proteins"/>
    <property type="match status" value="1"/>
</dbReference>
<feature type="domain" description="TRNA-binding" evidence="7">
    <location>
        <begin position="195"/>
        <end position="297"/>
    </location>
</feature>
<dbReference type="InterPro" id="IPR036282">
    <property type="entry name" value="Glutathione-S-Trfase_C_sf"/>
</dbReference>
<evidence type="ECO:0000256" key="4">
    <source>
        <dbReference type="ARBA" id="ARBA00022884"/>
    </source>
</evidence>
<dbReference type="Gene3D" id="1.20.1050.130">
    <property type="match status" value="1"/>
</dbReference>
<dbReference type="GO" id="GO:0017102">
    <property type="term" value="C:methionyl glutamyl tRNA synthetase complex"/>
    <property type="evidence" value="ECO:0007669"/>
    <property type="project" value="EnsemblFungi"/>
</dbReference>
<keyword evidence="5" id="KW-0648">Protein biosynthesis</keyword>
<sequence>MATLQLNNSDSLVKIVYHHLAANIKDAVKVEETDKNSTLTLENGDVIDTPNTLISQLVTLSGRNELLGAQPAQQADVQQWLNTSISIEDPAELAKTLNTSLSGKSYLPGPKSTISDLVLYAKVRDYVNSAGLDTQKTLLNLMRWFNNVQKELNKALSEAAIQEITLDLDALNLNPKKKEKKAKEPAAAAAPLVISPGLADLRVGKITSVKVHPDAESLYVETIDFGEAEERIVVSGLVKHYTLDQMQDKLLIGVCNLKPAALRGIKSFGMVLCATSAEGKVEFVDPPAGAKPGDRVFFEGFEDVVAEAQLNPKKKIWEQIQPGLKTIADKTATYTDPETGKVHLMRTAEGVCSCPNNIDAPIK</sequence>
<keyword evidence="9" id="KW-1185">Reference proteome</keyword>
<evidence type="ECO:0000256" key="1">
    <source>
        <dbReference type="ARBA" id="ARBA00004496"/>
    </source>
</evidence>
<dbReference type="Proteomes" id="UP000070444">
    <property type="component" value="Unassembled WGS sequence"/>
</dbReference>
<dbReference type="CDD" id="cd02799">
    <property type="entry name" value="tRNA_bind_EMAP-II_like"/>
    <property type="match status" value="1"/>
</dbReference>
<evidence type="ECO:0000256" key="6">
    <source>
        <dbReference type="PROSITE-ProRule" id="PRU00209"/>
    </source>
</evidence>
<evidence type="ECO:0000256" key="5">
    <source>
        <dbReference type="ARBA" id="ARBA00022917"/>
    </source>
</evidence>
<dbReference type="OrthoDB" id="19141at2759"/>
<dbReference type="PANTHER" id="PTHR11586:SF33">
    <property type="entry name" value="AMINOACYL TRNA SYNTHASE COMPLEX-INTERACTING MULTIFUNCTIONAL PROTEIN 1"/>
    <property type="match status" value="1"/>
</dbReference>
<gene>
    <name evidence="8" type="ORF">CONCODRAFT_84795</name>
</gene>
<dbReference type="PROSITE" id="PS50886">
    <property type="entry name" value="TRBD"/>
    <property type="match status" value="1"/>
</dbReference>
<keyword evidence="2" id="KW-0963">Cytoplasm</keyword>
<dbReference type="Pfam" id="PF01588">
    <property type="entry name" value="tRNA_bind"/>
    <property type="match status" value="1"/>
</dbReference>
<keyword evidence="3 6" id="KW-0820">tRNA-binding</keyword>
<keyword evidence="4 6" id="KW-0694">RNA-binding</keyword>
<evidence type="ECO:0000256" key="3">
    <source>
        <dbReference type="ARBA" id="ARBA00022555"/>
    </source>
</evidence>
<accession>A0A137P8B3</accession>
<reference evidence="8 9" key="1">
    <citation type="journal article" date="2015" name="Genome Biol. Evol.">
        <title>Phylogenomic analyses indicate that early fungi evolved digesting cell walls of algal ancestors of land plants.</title>
        <authorList>
            <person name="Chang Y."/>
            <person name="Wang S."/>
            <person name="Sekimoto S."/>
            <person name="Aerts A.L."/>
            <person name="Choi C."/>
            <person name="Clum A."/>
            <person name="LaButti K.M."/>
            <person name="Lindquist E.A."/>
            <person name="Yee Ngan C."/>
            <person name="Ohm R.A."/>
            <person name="Salamov A.A."/>
            <person name="Grigoriev I.V."/>
            <person name="Spatafora J.W."/>
            <person name="Berbee M.L."/>
        </authorList>
    </citation>
    <scope>NUCLEOTIDE SEQUENCE [LARGE SCALE GENOMIC DNA]</scope>
    <source>
        <strain evidence="8 9">NRRL 28638</strain>
    </source>
</reference>
<evidence type="ECO:0000256" key="2">
    <source>
        <dbReference type="ARBA" id="ARBA00022490"/>
    </source>
</evidence>
<dbReference type="FunFam" id="2.40.50.140:FF:000047">
    <property type="entry name" value="tyrosine--tRNA ligase, cytoplasmic isoform X2"/>
    <property type="match status" value="1"/>
</dbReference>
<dbReference type="EMBL" id="KQ964479">
    <property type="protein sequence ID" value="KXN71248.1"/>
    <property type="molecule type" value="Genomic_DNA"/>
</dbReference>